<proteinExistence type="predicted"/>
<feature type="region of interest" description="Disordered" evidence="1">
    <location>
        <begin position="51"/>
        <end position="71"/>
    </location>
</feature>
<reference evidence="2 3" key="1">
    <citation type="submission" date="2015-08" db="EMBL/GenBank/DDBJ databases">
        <authorList>
            <person name="Babu N.S."/>
            <person name="Beckwith C.J."/>
            <person name="Beseler K.G."/>
            <person name="Brison A."/>
            <person name="Carone J.V."/>
            <person name="Caskin T.P."/>
            <person name="Diamond M."/>
            <person name="Durham M.E."/>
            <person name="Foxe J.M."/>
            <person name="Go M."/>
            <person name="Henderson B.A."/>
            <person name="Jones I.B."/>
            <person name="McGettigan J.A."/>
            <person name="Micheletti S.J."/>
            <person name="Nasrallah M.E."/>
            <person name="Ortiz D."/>
            <person name="Piller C.R."/>
            <person name="Privatt S.R."/>
            <person name="Schneider S.L."/>
            <person name="Sharp S."/>
            <person name="Smith T.C."/>
            <person name="Stanton J.D."/>
            <person name="Ullery H.E."/>
            <person name="Wilson R.J."/>
            <person name="Serrano M.G."/>
            <person name="Buck G."/>
            <person name="Lee V."/>
            <person name="Wang Y."/>
            <person name="Carvalho R."/>
            <person name="Voegtly L."/>
            <person name="Shi R."/>
            <person name="Duckworth R."/>
            <person name="Johnson A."/>
            <person name="Loviza R."/>
            <person name="Walstead R."/>
            <person name="Shah Z."/>
            <person name="Kiflezghi M."/>
            <person name="Wade K."/>
            <person name="Ball S.L."/>
            <person name="Bradley K.W."/>
            <person name="Asai D.J."/>
            <person name="Bowman C.A."/>
            <person name="Russell D.A."/>
            <person name="Pope W.H."/>
            <person name="Jacobs-Sera D."/>
            <person name="Hendrix R.W."/>
            <person name="Hatfull G.F."/>
        </authorList>
    </citation>
    <scope>NUCLEOTIDE SEQUENCE [LARGE SCALE GENOMIC DNA]</scope>
    <source>
        <strain evidence="2 3">DSM 27648</strain>
    </source>
</reference>
<dbReference type="Proteomes" id="UP000064967">
    <property type="component" value="Chromosome"/>
</dbReference>
<protein>
    <submittedName>
        <fullName evidence="2">Uncharacterized protein</fullName>
    </submittedName>
</protein>
<feature type="region of interest" description="Disordered" evidence="1">
    <location>
        <begin position="1"/>
        <end position="32"/>
    </location>
</feature>
<organism evidence="2 3">
    <name type="scientific">Labilithrix luteola</name>
    <dbReference type="NCBI Taxonomy" id="1391654"/>
    <lineage>
        <taxon>Bacteria</taxon>
        <taxon>Pseudomonadati</taxon>
        <taxon>Myxococcota</taxon>
        <taxon>Polyangia</taxon>
        <taxon>Polyangiales</taxon>
        <taxon>Labilitrichaceae</taxon>
        <taxon>Labilithrix</taxon>
    </lineage>
</organism>
<keyword evidence="3" id="KW-1185">Reference proteome</keyword>
<evidence type="ECO:0000313" key="3">
    <source>
        <dbReference type="Proteomes" id="UP000064967"/>
    </source>
</evidence>
<dbReference type="STRING" id="1391654.AKJ09_11406"/>
<accession>A0A0K1QGA4</accession>
<evidence type="ECO:0000313" key="2">
    <source>
        <dbReference type="EMBL" id="AKV04743.1"/>
    </source>
</evidence>
<evidence type="ECO:0000256" key="1">
    <source>
        <dbReference type="SAM" id="MobiDB-lite"/>
    </source>
</evidence>
<dbReference type="KEGG" id="llu:AKJ09_11406"/>
<dbReference type="AlphaFoldDB" id="A0A0K1QGA4"/>
<sequence>MLGHAHGPMSIRGSTHRAETRKRPKFVLPASTRAGRSGLSALSGLVRRCSASKGRVRGGTTGRPAKAPGLR</sequence>
<gene>
    <name evidence="2" type="ORF">AKJ09_11406</name>
</gene>
<dbReference type="EMBL" id="CP012333">
    <property type="protein sequence ID" value="AKV04743.1"/>
    <property type="molecule type" value="Genomic_DNA"/>
</dbReference>
<name>A0A0K1QGA4_9BACT</name>